<evidence type="ECO:0000313" key="2">
    <source>
        <dbReference type="Proteomes" id="UP000277094"/>
    </source>
</evidence>
<comment type="caution">
    <text evidence="1">The sequence shown here is derived from an EMBL/GenBank/DDBJ whole genome shotgun (WGS) entry which is preliminary data.</text>
</comment>
<dbReference type="PANTHER" id="PTHR37494">
    <property type="entry name" value="HEMAGGLUTININ"/>
    <property type="match status" value="1"/>
</dbReference>
<dbReference type="InterPro" id="IPR013783">
    <property type="entry name" value="Ig-like_fold"/>
</dbReference>
<evidence type="ECO:0008006" key="3">
    <source>
        <dbReference type="Google" id="ProtNLM"/>
    </source>
</evidence>
<dbReference type="AlphaFoldDB" id="A0A3N0DNV2"/>
<organism evidence="1 2">
    <name type="scientific">Nocardioides marmorisolisilvae</name>
    <dbReference type="NCBI Taxonomy" id="1542737"/>
    <lineage>
        <taxon>Bacteria</taxon>
        <taxon>Bacillati</taxon>
        <taxon>Actinomycetota</taxon>
        <taxon>Actinomycetes</taxon>
        <taxon>Propionibacteriales</taxon>
        <taxon>Nocardioidaceae</taxon>
        <taxon>Nocardioides</taxon>
    </lineage>
</organism>
<evidence type="ECO:0000313" key="1">
    <source>
        <dbReference type="EMBL" id="RNL77335.1"/>
    </source>
</evidence>
<gene>
    <name evidence="1" type="ORF">EFL95_17950</name>
</gene>
<sequence>MPLHVNPAPNPTISTTSLPNAQAFQTYSTTLSKSGNAGTWSITSGTLPSGLTFDTATGTISGKPTVSGDFPLTFKFTETESGTFATKSLPLHVNPAPDPTINTTTLPAVLINANYSQALSKTGNAGTWSISAGALPTGLTLDADTGLISGVPTVSGTFNFTVKFTETESGTFDTQALSILVYSRPTITTTGLPDALKDNSYSATLTKSGGSGSGTWSVSAGTLPTGLSLSSAGVFSGTATVNGDYSFTVRFADSVTGAATTKVLTIHVGPTAIKNGSLADGKVGVAYSVQFNGAPSGVSGWNLDSGTLPPGLSLSGAGVLSGTPTVAGDYTFAVTYSVLLKPSRTKTFTLHINP</sequence>
<dbReference type="EMBL" id="RJSG01000005">
    <property type="protein sequence ID" value="RNL77335.1"/>
    <property type="molecule type" value="Genomic_DNA"/>
</dbReference>
<dbReference type="GO" id="GO:0016020">
    <property type="term" value="C:membrane"/>
    <property type="evidence" value="ECO:0007669"/>
    <property type="project" value="InterPro"/>
</dbReference>
<name>A0A3N0DNV2_9ACTN</name>
<dbReference type="InterPro" id="IPR015919">
    <property type="entry name" value="Cadherin-like_sf"/>
</dbReference>
<dbReference type="GO" id="GO:0005509">
    <property type="term" value="F:calcium ion binding"/>
    <property type="evidence" value="ECO:0007669"/>
    <property type="project" value="InterPro"/>
</dbReference>
<dbReference type="Gene3D" id="2.60.40.10">
    <property type="entry name" value="Immunoglobulins"/>
    <property type="match status" value="4"/>
</dbReference>
<dbReference type="Pfam" id="PF05345">
    <property type="entry name" value="He_PIG"/>
    <property type="match status" value="4"/>
</dbReference>
<dbReference type="GO" id="GO:0005975">
    <property type="term" value="P:carbohydrate metabolic process"/>
    <property type="evidence" value="ECO:0007669"/>
    <property type="project" value="UniProtKB-ARBA"/>
</dbReference>
<protein>
    <recommendedName>
        <fullName evidence="3">Dystroglycan-type cadherin-like domain-containing protein</fullName>
    </recommendedName>
</protein>
<dbReference type="Proteomes" id="UP000277094">
    <property type="component" value="Unassembled WGS sequence"/>
</dbReference>
<dbReference type="SUPFAM" id="SSF49313">
    <property type="entry name" value="Cadherin-like"/>
    <property type="match status" value="3"/>
</dbReference>
<accession>A0A3N0DNV2</accession>
<reference evidence="1 2" key="1">
    <citation type="submission" date="2018-11" db="EMBL/GenBank/DDBJ databases">
        <authorList>
            <person name="Li F."/>
        </authorList>
    </citation>
    <scope>NUCLEOTIDE SEQUENCE [LARGE SCALE GENOMIC DNA]</scope>
    <source>
        <strain evidence="1 2">KIS18-7</strain>
    </source>
</reference>
<proteinExistence type="predicted"/>
<dbReference type="PANTHER" id="PTHR37494:SF1">
    <property type="entry name" value="STAPHYLOCOCCUS AUREUS SURFACE PROTEIN A"/>
    <property type="match status" value="1"/>
</dbReference>
<keyword evidence="2" id="KW-1185">Reference proteome</keyword>